<sequence length="64" mass="7246">MKHLSRSGATPPCTWQFCRFGQFLSLLLSHLLLSIKIQLTFSKQEMVCSKLTEACLNCMALINL</sequence>
<evidence type="ECO:0000313" key="1">
    <source>
        <dbReference type="EMBL" id="RCN26329.1"/>
    </source>
</evidence>
<protein>
    <submittedName>
        <fullName evidence="1">Uncharacterized protein</fullName>
    </submittedName>
</protein>
<organism evidence="1 2">
    <name type="scientific">Ancylostoma caninum</name>
    <name type="common">Dog hookworm</name>
    <dbReference type="NCBI Taxonomy" id="29170"/>
    <lineage>
        <taxon>Eukaryota</taxon>
        <taxon>Metazoa</taxon>
        <taxon>Ecdysozoa</taxon>
        <taxon>Nematoda</taxon>
        <taxon>Chromadorea</taxon>
        <taxon>Rhabditida</taxon>
        <taxon>Rhabditina</taxon>
        <taxon>Rhabditomorpha</taxon>
        <taxon>Strongyloidea</taxon>
        <taxon>Ancylostomatidae</taxon>
        <taxon>Ancylostomatinae</taxon>
        <taxon>Ancylostoma</taxon>
    </lineage>
</organism>
<dbReference type="AlphaFoldDB" id="A0A368F5P3"/>
<comment type="caution">
    <text evidence="1">The sequence shown here is derived from an EMBL/GenBank/DDBJ whole genome shotgun (WGS) entry which is preliminary data.</text>
</comment>
<proteinExistence type="predicted"/>
<dbReference type="Proteomes" id="UP000252519">
    <property type="component" value="Unassembled WGS sequence"/>
</dbReference>
<evidence type="ECO:0000313" key="2">
    <source>
        <dbReference type="Proteomes" id="UP000252519"/>
    </source>
</evidence>
<gene>
    <name evidence="1" type="ORF">ANCCAN_27945</name>
</gene>
<dbReference type="EMBL" id="JOJR01008011">
    <property type="protein sequence ID" value="RCN26329.1"/>
    <property type="molecule type" value="Genomic_DNA"/>
</dbReference>
<keyword evidence="2" id="KW-1185">Reference proteome</keyword>
<name>A0A368F5P3_ANCCA</name>
<reference evidence="1 2" key="1">
    <citation type="submission" date="2014-10" db="EMBL/GenBank/DDBJ databases">
        <title>Draft genome of the hookworm Ancylostoma caninum.</title>
        <authorList>
            <person name="Mitreva M."/>
        </authorList>
    </citation>
    <scope>NUCLEOTIDE SEQUENCE [LARGE SCALE GENOMIC DNA]</scope>
    <source>
        <strain evidence="1 2">Baltimore</strain>
    </source>
</reference>
<accession>A0A368F5P3</accession>